<evidence type="ECO:0000256" key="5">
    <source>
        <dbReference type="ARBA" id="ARBA00022857"/>
    </source>
</evidence>
<evidence type="ECO:0000256" key="11">
    <source>
        <dbReference type="ARBA" id="ARBA00038963"/>
    </source>
</evidence>
<dbReference type="InterPro" id="IPR020843">
    <property type="entry name" value="ER"/>
</dbReference>
<evidence type="ECO:0000256" key="3">
    <source>
        <dbReference type="ARBA" id="ARBA00022516"/>
    </source>
</evidence>
<comment type="caution">
    <text evidence="14">The sequence shown here is derived from an EMBL/GenBank/DDBJ whole genome shotgun (WGS) entry which is preliminary data.</text>
</comment>
<evidence type="ECO:0000256" key="12">
    <source>
        <dbReference type="ARBA" id="ARBA00048843"/>
    </source>
</evidence>
<dbReference type="SMART" id="SM00829">
    <property type="entry name" value="PKS_ER"/>
    <property type="match status" value="1"/>
</dbReference>
<keyword evidence="5" id="KW-0521">NADP</keyword>
<evidence type="ECO:0000256" key="9">
    <source>
        <dbReference type="ARBA" id="ARBA00023128"/>
    </source>
</evidence>
<name>A0A2R6NN60_9APHY</name>
<dbReference type="EMBL" id="MLYV02001062">
    <property type="protein sequence ID" value="PSR73820.1"/>
    <property type="molecule type" value="Genomic_DNA"/>
</dbReference>
<dbReference type="PANTHER" id="PTHR43981">
    <property type="entry name" value="ENOYL-[ACYL-CARRIER-PROTEIN] REDUCTASE, MITOCHONDRIAL"/>
    <property type="match status" value="1"/>
</dbReference>
<feature type="domain" description="Enoyl reductase (ER)" evidence="13">
    <location>
        <begin position="47"/>
        <end position="355"/>
    </location>
</feature>
<evidence type="ECO:0000256" key="2">
    <source>
        <dbReference type="ARBA" id="ARBA00010371"/>
    </source>
</evidence>
<keyword evidence="10" id="KW-0275">Fatty acid biosynthesis</keyword>
<comment type="catalytic activity">
    <reaction evidence="12">
        <text>a 2,3-saturated acyl-[ACP] + NADP(+) = a (2E)-enoyl-[ACP] + NADPH + H(+)</text>
        <dbReference type="Rhea" id="RHEA:22564"/>
        <dbReference type="Rhea" id="RHEA-COMP:9925"/>
        <dbReference type="Rhea" id="RHEA-COMP:9926"/>
        <dbReference type="ChEBI" id="CHEBI:15378"/>
        <dbReference type="ChEBI" id="CHEBI:57783"/>
        <dbReference type="ChEBI" id="CHEBI:58349"/>
        <dbReference type="ChEBI" id="CHEBI:78784"/>
        <dbReference type="ChEBI" id="CHEBI:78785"/>
        <dbReference type="EC" id="1.3.1.104"/>
    </reaction>
</comment>
<keyword evidence="8" id="KW-0443">Lipid metabolism</keyword>
<evidence type="ECO:0000256" key="8">
    <source>
        <dbReference type="ARBA" id="ARBA00023098"/>
    </source>
</evidence>
<evidence type="ECO:0000256" key="6">
    <source>
        <dbReference type="ARBA" id="ARBA00022946"/>
    </source>
</evidence>
<dbReference type="InterPro" id="IPR013154">
    <property type="entry name" value="ADH-like_N"/>
</dbReference>
<keyword evidence="3" id="KW-0444">Lipid biosynthesis</keyword>
<evidence type="ECO:0000256" key="10">
    <source>
        <dbReference type="ARBA" id="ARBA00023160"/>
    </source>
</evidence>
<keyword evidence="4" id="KW-0276">Fatty acid metabolism</keyword>
<dbReference type="Proteomes" id="UP000186601">
    <property type="component" value="Unassembled WGS sequence"/>
</dbReference>
<dbReference type="InterPro" id="IPR013149">
    <property type="entry name" value="ADH-like_C"/>
</dbReference>
<evidence type="ECO:0000256" key="1">
    <source>
        <dbReference type="ARBA" id="ARBA00004173"/>
    </source>
</evidence>
<dbReference type="STRING" id="98765.A0A2R6NN60"/>
<evidence type="ECO:0000256" key="7">
    <source>
        <dbReference type="ARBA" id="ARBA00023002"/>
    </source>
</evidence>
<dbReference type="Gene3D" id="3.90.180.10">
    <property type="entry name" value="Medium-chain alcohol dehydrogenases, catalytic domain"/>
    <property type="match status" value="2"/>
</dbReference>
<evidence type="ECO:0000313" key="14">
    <source>
        <dbReference type="EMBL" id="PSR73820.1"/>
    </source>
</evidence>
<evidence type="ECO:0000313" key="15">
    <source>
        <dbReference type="Proteomes" id="UP000186601"/>
    </source>
</evidence>
<gene>
    <name evidence="14" type="ORF">PHLCEN_2v10390</name>
</gene>
<keyword evidence="6" id="KW-0809">Transit peptide</keyword>
<protein>
    <recommendedName>
        <fullName evidence="11">enoyl-[acyl-carrier-protein] reductase</fullName>
        <ecNumber evidence="11">1.3.1.104</ecNumber>
    </recommendedName>
</protein>
<dbReference type="OrthoDB" id="7482721at2759"/>
<dbReference type="GO" id="GO:0005739">
    <property type="term" value="C:mitochondrion"/>
    <property type="evidence" value="ECO:0007669"/>
    <property type="project" value="UniProtKB-SubCell"/>
</dbReference>
<dbReference type="InterPro" id="IPR011032">
    <property type="entry name" value="GroES-like_sf"/>
</dbReference>
<dbReference type="InterPro" id="IPR036291">
    <property type="entry name" value="NAD(P)-bd_dom_sf"/>
</dbReference>
<evidence type="ECO:0000256" key="4">
    <source>
        <dbReference type="ARBA" id="ARBA00022832"/>
    </source>
</evidence>
<dbReference type="InterPro" id="IPR051034">
    <property type="entry name" value="Mito_Enoyl-ACP_Reductase"/>
</dbReference>
<dbReference type="AlphaFoldDB" id="A0A2R6NN60"/>
<keyword evidence="15" id="KW-1185">Reference proteome</keyword>
<reference evidence="14 15" key="1">
    <citation type="submission" date="2018-02" db="EMBL/GenBank/DDBJ databases">
        <title>Genome sequence of the basidiomycete white-rot fungus Phlebia centrifuga.</title>
        <authorList>
            <person name="Granchi Z."/>
            <person name="Peng M."/>
            <person name="de Vries R.P."/>
            <person name="Hilden K."/>
            <person name="Makela M.R."/>
            <person name="Grigoriev I."/>
            <person name="Riley R."/>
        </authorList>
    </citation>
    <scope>NUCLEOTIDE SEQUENCE [LARGE SCALE GENOMIC DNA]</scope>
    <source>
        <strain evidence="14 15">FBCC195</strain>
    </source>
</reference>
<dbReference type="Pfam" id="PF00107">
    <property type="entry name" value="ADH_zinc_N"/>
    <property type="match status" value="1"/>
</dbReference>
<dbReference type="EC" id="1.3.1.104" evidence="11"/>
<proteinExistence type="inferred from homology"/>
<organism evidence="14 15">
    <name type="scientific">Hermanssonia centrifuga</name>
    <dbReference type="NCBI Taxonomy" id="98765"/>
    <lineage>
        <taxon>Eukaryota</taxon>
        <taxon>Fungi</taxon>
        <taxon>Dikarya</taxon>
        <taxon>Basidiomycota</taxon>
        <taxon>Agaricomycotina</taxon>
        <taxon>Agaricomycetes</taxon>
        <taxon>Polyporales</taxon>
        <taxon>Meruliaceae</taxon>
        <taxon>Hermanssonia</taxon>
    </lineage>
</organism>
<comment type="subcellular location">
    <subcellularLocation>
        <location evidence="1">Mitochondrion</location>
    </subcellularLocation>
</comment>
<keyword evidence="9" id="KW-0496">Mitochondrion</keyword>
<dbReference type="SUPFAM" id="SSF50129">
    <property type="entry name" value="GroES-like"/>
    <property type="match status" value="1"/>
</dbReference>
<sequence length="363" mass="39535">MASTKWSRNNTALCRTIRAGYIAKFSTSSLSQANRAVVYKSTGDPSTVLSVLTFPSLPPPESHSVNIRFLLSPINPADINVVEGVYPAKPVHNHSLGGRALNEPVFVGGNEGLAEVTAIGSVVKDIQIGDRVIMATPQLGTWASARSVAAGDVIKAPAGVSRVHSATLTVGQTVIQIAKLKGLNTLNFVRHRDDVESLKSHLVDLGATQVLTYDELEDKSIRDRVKQWTGGKQIQLMLNCVSGPSTTAMIRLLGKDAHVVSYGAMSKKPLSIPTSAFIFKNLTCHGFWQSRWYEQKTRVEREEMLRKLADIMGNLREPEHEIQTIPAGESDVDATTRIQGIIKKIAGGQYGKKVLLEMEEPTD</sequence>
<accession>A0A2R6NN60</accession>
<dbReference type="CDD" id="cd08290">
    <property type="entry name" value="ETR"/>
    <property type="match status" value="1"/>
</dbReference>
<dbReference type="SUPFAM" id="SSF51735">
    <property type="entry name" value="NAD(P)-binding Rossmann-fold domains"/>
    <property type="match status" value="1"/>
</dbReference>
<comment type="similarity">
    <text evidence="2">Belongs to the zinc-containing alcohol dehydrogenase family. Quinone oxidoreductase subfamily.</text>
</comment>
<evidence type="ECO:0000259" key="13">
    <source>
        <dbReference type="SMART" id="SM00829"/>
    </source>
</evidence>
<dbReference type="PANTHER" id="PTHR43981:SF2">
    <property type="entry name" value="ENOYL-[ACYL-CARRIER-PROTEIN] REDUCTASE, MITOCHONDRIAL"/>
    <property type="match status" value="1"/>
</dbReference>
<dbReference type="Pfam" id="PF08240">
    <property type="entry name" value="ADH_N"/>
    <property type="match status" value="1"/>
</dbReference>
<keyword evidence="7" id="KW-0560">Oxidoreductase</keyword>
<dbReference type="Gene3D" id="3.40.50.720">
    <property type="entry name" value="NAD(P)-binding Rossmann-like Domain"/>
    <property type="match status" value="1"/>
</dbReference>
<dbReference type="GO" id="GO:0141148">
    <property type="term" value="F:enoyl-[acyl-carrier-protein] reductase (NADPH) activity"/>
    <property type="evidence" value="ECO:0007669"/>
    <property type="project" value="UniProtKB-EC"/>
</dbReference>
<dbReference type="GO" id="GO:0006633">
    <property type="term" value="P:fatty acid biosynthetic process"/>
    <property type="evidence" value="ECO:0007669"/>
    <property type="project" value="UniProtKB-KW"/>
</dbReference>